<protein>
    <recommendedName>
        <fullName evidence="6">SH3 domain-containing protein</fullName>
    </recommendedName>
</protein>
<feature type="transmembrane region" description="Helical" evidence="2">
    <location>
        <begin position="183"/>
        <end position="207"/>
    </location>
</feature>
<keyword evidence="2" id="KW-0472">Membrane</keyword>
<keyword evidence="3" id="KW-0732">Signal</keyword>
<proteinExistence type="predicted"/>
<reference evidence="4 5" key="1">
    <citation type="journal article" date="2015" name="Genome Biol. Evol.">
        <title>Phylogenomic analyses indicate that early fungi evolved digesting cell walls of algal ancestors of land plants.</title>
        <authorList>
            <person name="Chang Y."/>
            <person name="Wang S."/>
            <person name="Sekimoto S."/>
            <person name="Aerts A.L."/>
            <person name="Choi C."/>
            <person name="Clum A."/>
            <person name="LaButti K.M."/>
            <person name="Lindquist E.A."/>
            <person name="Yee Ngan C."/>
            <person name="Ohm R.A."/>
            <person name="Salamov A.A."/>
            <person name="Grigoriev I.V."/>
            <person name="Spatafora J.W."/>
            <person name="Berbee M.L."/>
        </authorList>
    </citation>
    <scope>NUCLEOTIDE SEQUENCE [LARGE SCALE GENOMIC DNA]</scope>
    <source>
        <strain evidence="4 5">JEL478</strain>
    </source>
</reference>
<feature type="region of interest" description="Disordered" evidence="1">
    <location>
        <begin position="216"/>
        <end position="237"/>
    </location>
</feature>
<evidence type="ECO:0000313" key="5">
    <source>
        <dbReference type="Proteomes" id="UP000070544"/>
    </source>
</evidence>
<evidence type="ECO:0000313" key="4">
    <source>
        <dbReference type="EMBL" id="KXS21254.1"/>
    </source>
</evidence>
<dbReference type="EMBL" id="KQ965733">
    <property type="protein sequence ID" value="KXS21254.1"/>
    <property type="molecule type" value="Genomic_DNA"/>
</dbReference>
<dbReference type="OrthoDB" id="2160426at2759"/>
<keyword evidence="2" id="KW-1133">Transmembrane helix</keyword>
<dbReference type="Proteomes" id="UP000070544">
    <property type="component" value="Unassembled WGS sequence"/>
</dbReference>
<organism evidence="4 5">
    <name type="scientific">Gonapodya prolifera (strain JEL478)</name>
    <name type="common">Monoblepharis prolifera</name>
    <dbReference type="NCBI Taxonomy" id="1344416"/>
    <lineage>
        <taxon>Eukaryota</taxon>
        <taxon>Fungi</taxon>
        <taxon>Fungi incertae sedis</taxon>
        <taxon>Chytridiomycota</taxon>
        <taxon>Chytridiomycota incertae sedis</taxon>
        <taxon>Monoblepharidomycetes</taxon>
        <taxon>Monoblepharidales</taxon>
        <taxon>Gonapodyaceae</taxon>
        <taxon>Gonapodya</taxon>
    </lineage>
</organism>
<name>A0A139AX24_GONPJ</name>
<keyword evidence="5" id="KW-1185">Reference proteome</keyword>
<evidence type="ECO:0000256" key="3">
    <source>
        <dbReference type="SAM" id="SignalP"/>
    </source>
</evidence>
<dbReference type="Gene3D" id="2.30.30.40">
    <property type="entry name" value="SH3 Domains"/>
    <property type="match status" value="1"/>
</dbReference>
<dbReference type="AlphaFoldDB" id="A0A139AX24"/>
<dbReference type="CDD" id="cd12087">
    <property type="entry name" value="TM_EGFR-like"/>
    <property type="match status" value="1"/>
</dbReference>
<feature type="chain" id="PRO_5007296470" description="SH3 domain-containing protein" evidence="3">
    <location>
        <begin position="21"/>
        <end position="388"/>
    </location>
</feature>
<evidence type="ECO:0000256" key="1">
    <source>
        <dbReference type="SAM" id="MobiDB-lite"/>
    </source>
</evidence>
<dbReference type="InterPro" id="IPR036028">
    <property type="entry name" value="SH3-like_dom_sf"/>
</dbReference>
<dbReference type="SUPFAM" id="SSF50044">
    <property type="entry name" value="SH3-domain"/>
    <property type="match status" value="1"/>
</dbReference>
<feature type="compositionally biased region" description="Pro residues" evidence="1">
    <location>
        <begin position="227"/>
        <end position="237"/>
    </location>
</feature>
<evidence type="ECO:0008006" key="6">
    <source>
        <dbReference type="Google" id="ProtNLM"/>
    </source>
</evidence>
<accession>A0A139AX24</accession>
<evidence type="ECO:0000256" key="2">
    <source>
        <dbReference type="SAM" id="Phobius"/>
    </source>
</evidence>
<gene>
    <name evidence="4" type="ORF">M427DRAFT_51503</name>
</gene>
<feature type="signal peptide" evidence="3">
    <location>
        <begin position="1"/>
        <end position="20"/>
    </location>
</feature>
<sequence length="388" mass="40067">MYLCFGAVCVGTAASPQCLACPNPTWQQRCNQTDCRDPLNDDTICGPACTDCSKRFPQATLNGWPYCNNGTCAFECFPGFVATPNNTCVPAPATTTAITYTTTTPAPLPSAAAMTSATATPSILPTALSAGQVCVNSAQCLTNLTCISGVCDCAPPLQRCGANTACCPLPTSPVTADSAGPPVGAIAGGVVGALALVALAVSVFVLWKRRVLGPRGSDQKREMKEVPPMPPMSPMPPRGGVDGVNRTPHWFFLLLAQSSGKVDATVMPYTGTPMIALGSYTPMQLDEIAISNGNVVELKQVFPDGWAIGINLDTRAYGLLPLDVLQLSAEASRGTTIISSSQVPRVESQSLHMAGLVTSLQTATSANLGSMQPLLGTTALNGGGGRIG</sequence>
<keyword evidence="2" id="KW-0812">Transmembrane</keyword>